<gene>
    <name evidence="7" type="ORF">ACFQGU_07550</name>
</gene>
<evidence type="ECO:0000259" key="6">
    <source>
        <dbReference type="PROSITE" id="PS51198"/>
    </source>
</evidence>
<dbReference type="PANTHER" id="PTHR11070">
    <property type="entry name" value="UVRD / RECB / PCRA DNA HELICASE FAMILY MEMBER"/>
    <property type="match status" value="1"/>
</dbReference>
<dbReference type="SUPFAM" id="SSF52540">
    <property type="entry name" value="P-loop containing nucleoside triphosphate hydrolases"/>
    <property type="match status" value="1"/>
</dbReference>
<feature type="domain" description="UvrD-like helicase ATP-binding" evidence="6">
    <location>
        <begin position="178"/>
        <end position="593"/>
    </location>
</feature>
<dbReference type="InterPro" id="IPR027417">
    <property type="entry name" value="P-loop_NTPase"/>
</dbReference>
<dbReference type="RefSeq" id="WP_386765296.1">
    <property type="nucleotide sequence ID" value="NZ_JBHSTI010000008.1"/>
</dbReference>
<dbReference type="Pfam" id="PF13245">
    <property type="entry name" value="AAA_19"/>
    <property type="match status" value="1"/>
</dbReference>
<evidence type="ECO:0000256" key="2">
    <source>
        <dbReference type="ARBA" id="ARBA00022801"/>
    </source>
</evidence>
<keyword evidence="2 5" id="KW-0378">Hydrolase</keyword>
<evidence type="ECO:0000313" key="8">
    <source>
        <dbReference type="Proteomes" id="UP001596138"/>
    </source>
</evidence>
<accession>A0ABW1T087</accession>
<reference evidence="8" key="1">
    <citation type="journal article" date="2019" name="Int. J. Syst. Evol. Microbiol.">
        <title>The Global Catalogue of Microorganisms (GCM) 10K type strain sequencing project: providing services to taxonomists for standard genome sequencing and annotation.</title>
        <authorList>
            <consortium name="The Broad Institute Genomics Platform"/>
            <consortium name="The Broad Institute Genome Sequencing Center for Infectious Disease"/>
            <person name="Wu L."/>
            <person name="Ma J."/>
        </authorList>
    </citation>
    <scope>NUCLEOTIDE SEQUENCE [LARGE SCALE GENOMIC DNA]</scope>
    <source>
        <strain evidence="8">CGMCC 4.7317</strain>
    </source>
</reference>
<evidence type="ECO:0000256" key="5">
    <source>
        <dbReference type="PROSITE-ProRule" id="PRU00560"/>
    </source>
</evidence>
<comment type="caution">
    <text evidence="7">The sequence shown here is derived from an EMBL/GenBank/DDBJ whole genome shotgun (WGS) entry which is preliminary data.</text>
</comment>
<evidence type="ECO:0000256" key="4">
    <source>
        <dbReference type="ARBA" id="ARBA00022840"/>
    </source>
</evidence>
<keyword evidence="8" id="KW-1185">Reference proteome</keyword>
<evidence type="ECO:0000256" key="1">
    <source>
        <dbReference type="ARBA" id="ARBA00022741"/>
    </source>
</evidence>
<proteinExistence type="predicted"/>
<dbReference type="Proteomes" id="UP001596138">
    <property type="component" value="Unassembled WGS sequence"/>
</dbReference>
<keyword evidence="1 5" id="KW-0547">Nucleotide-binding</keyword>
<dbReference type="PANTHER" id="PTHR11070:SF45">
    <property type="entry name" value="DNA 3'-5' HELICASE"/>
    <property type="match status" value="1"/>
</dbReference>
<dbReference type="InterPro" id="IPR000212">
    <property type="entry name" value="DNA_helicase_UvrD/REP"/>
</dbReference>
<evidence type="ECO:0000256" key="3">
    <source>
        <dbReference type="ARBA" id="ARBA00022806"/>
    </source>
</evidence>
<keyword evidence="3 5" id="KW-0347">Helicase</keyword>
<dbReference type="Gene3D" id="3.40.50.300">
    <property type="entry name" value="P-loop containing nucleotide triphosphate hydrolases"/>
    <property type="match status" value="2"/>
</dbReference>
<keyword evidence="4 5" id="KW-0067">ATP-binding</keyword>
<dbReference type="InterPro" id="IPR014016">
    <property type="entry name" value="UvrD-like_ATP-bd"/>
</dbReference>
<sequence length="745" mass="79525">MQGHPDTVEEQAHLDEAYSRLDALRALSRARLASTMAQGSSGTHQNRSERDSFVSMYTDRLAALESVEARLLFGRLDTATGPTWIGRIGLTDESQKVLQIDWRAPAAAPFYQATAASPQGVVRRRHITTEDRRVVGLSDEVLDPDLVDPDAVDSGSDSALLAALGAARTGRMGDIVATIQAEQDRIIRSGAKGALVVQGGPGTGKTAVALHRAAYLLYTHRDRLEQSGVLVLGPTGVFLRYVEAVLPSLGETGVVLSSIAELIPGVTPTTRDRDHVALVKGDSVMVTVLANAVRARQRVPKQGVTMRVGDTDVHLSAGTIAQSGREARRDNDTHNGARIAFLTHALNQSATRLARRRKLDPGDAYVREDLLEELRDTKAVRRELNLLWMPLTPQRVLRDLFAKPDVLGEAAGGLLTRDQQRLLLRDADSDFTVDDVPLLDELAELLGDDAVASTADRAREAAAEARAAAYAQSVLDATEGMDDGGLDAIASMVSGADVAARYADTGPSLTLAERASSDREWAYGHVVVDEAQELSPMAWRAVARRCPSRSMTVVGDLAQTSSGSGARSWAEALDEVTRGVWRVEELTINYRTPARIARVADRVLAAMDRDVTAPTAVREGDHDPSDRLVTDLPAAVLDVVRGYVAEPGRSVVIAPPDLVASLLDSLREAGIDVAAGARGLDAAVGVMTPTQVKGLEFDHVLVVEPGVVGAGASGLADLYVALTRATSRLDLVRTGDLPPCLLGAF</sequence>
<protein>
    <submittedName>
        <fullName evidence="7">HelD family protein</fullName>
    </submittedName>
</protein>
<name>A0ABW1T087_9ACTN</name>
<evidence type="ECO:0000313" key="7">
    <source>
        <dbReference type="EMBL" id="MFC6237729.1"/>
    </source>
</evidence>
<dbReference type="PROSITE" id="PS51198">
    <property type="entry name" value="UVRD_HELICASE_ATP_BIND"/>
    <property type="match status" value="1"/>
</dbReference>
<feature type="binding site" evidence="5">
    <location>
        <begin position="199"/>
        <end position="206"/>
    </location>
    <ligand>
        <name>ATP</name>
        <dbReference type="ChEBI" id="CHEBI:30616"/>
    </ligand>
</feature>
<organism evidence="7 8">
    <name type="scientific">Longivirga aurantiaca</name>
    <dbReference type="NCBI Taxonomy" id="1837743"/>
    <lineage>
        <taxon>Bacteria</taxon>
        <taxon>Bacillati</taxon>
        <taxon>Actinomycetota</taxon>
        <taxon>Actinomycetes</taxon>
        <taxon>Sporichthyales</taxon>
        <taxon>Sporichthyaceae</taxon>
        <taxon>Longivirga</taxon>
    </lineage>
</organism>
<dbReference type="EMBL" id="JBHSTI010000008">
    <property type="protein sequence ID" value="MFC6237729.1"/>
    <property type="molecule type" value="Genomic_DNA"/>
</dbReference>